<dbReference type="SUPFAM" id="SSF51261">
    <property type="entry name" value="Duplicated hybrid motif"/>
    <property type="match status" value="1"/>
</dbReference>
<dbReference type="PROSITE" id="PS51257">
    <property type="entry name" value="PROKAR_LIPOPROTEIN"/>
    <property type="match status" value="1"/>
</dbReference>
<comment type="similarity">
    <text evidence="1">Belongs to the E.coli NlpD/Haemophilus LppB family.</text>
</comment>
<dbReference type="EMBL" id="CZQC01000049">
    <property type="protein sequence ID" value="CUS41620.1"/>
    <property type="molecule type" value="Genomic_DNA"/>
</dbReference>
<keyword evidence="4" id="KW-0449">Lipoprotein</keyword>
<evidence type="ECO:0000313" key="4">
    <source>
        <dbReference type="EMBL" id="CUS41620.1"/>
    </source>
</evidence>
<dbReference type="GO" id="GO:0032153">
    <property type="term" value="C:cell division site"/>
    <property type="evidence" value="ECO:0007669"/>
    <property type="project" value="TreeGrafter"/>
</dbReference>
<feature type="domain" description="LysM" evidence="3">
    <location>
        <begin position="40"/>
        <end position="84"/>
    </location>
</feature>
<evidence type="ECO:0000259" key="3">
    <source>
        <dbReference type="PROSITE" id="PS51782"/>
    </source>
</evidence>
<feature type="region of interest" description="Disordered" evidence="2">
    <location>
        <begin position="102"/>
        <end position="132"/>
    </location>
</feature>
<dbReference type="Gene3D" id="3.10.350.10">
    <property type="entry name" value="LysM domain"/>
    <property type="match status" value="1"/>
</dbReference>
<dbReference type="GO" id="GO:0004222">
    <property type="term" value="F:metalloendopeptidase activity"/>
    <property type="evidence" value="ECO:0007669"/>
    <property type="project" value="TreeGrafter"/>
</dbReference>
<dbReference type="Pfam" id="PF01476">
    <property type="entry name" value="LysM"/>
    <property type="match status" value="1"/>
</dbReference>
<dbReference type="InterPro" id="IPR011055">
    <property type="entry name" value="Dup_hybrid_motif"/>
</dbReference>
<proteinExistence type="inferred from homology"/>
<evidence type="ECO:0000256" key="2">
    <source>
        <dbReference type="SAM" id="MobiDB-lite"/>
    </source>
</evidence>
<sequence length="259" mass="27814">MKLAATVILVTLVTLVSGCLSSREFVSVEEKFNKGERASGFHQVRRGDTLFSIAWRYGLDYRELASANSISSPYVIYPGQKIDISYPPSQVRQGVVASVEKPSKVPSVKESASKPNTQKSHNAPVLPPSNAETDWKWPTNGRLIGYFSAKKPVSKGIDIAGSLGESVLAAAAGSVVYAGTGLRGYGNLVIIRHNEKFLSAYAHASRIVVRENESVKAGQKIAEIGSTGTDKVKLHFEIRENGKPVDPLKFLPKTGGGSG</sequence>
<dbReference type="InterPro" id="IPR050570">
    <property type="entry name" value="Cell_wall_metabolism_enzyme"/>
</dbReference>
<dbReference type="Pfam" id="PF01551">
    <property type="entry name" value="Peptidase_M23"/>
    <property type="match status" value="1"/>
</dbReference>
<dbReference type="GO" id="GO:0009279">
    <property type="term" value="C:cell outer membrane"/>
    <property type="evidence" value="ECO:0007669"/>
    <property type="project" value="TreeGrafter"/>
</dbReference>
<dbReference type="PROSITE" id="PS51782">
    <property type="entry name" value="LYSM"/>
    <property type="match status" value="1"/>
</dbReference>
<protein>
    <submittedName>
        <fullName evidence="4">Lipoprotein NlpD</fullName>
    </submittedName>
</protein>
<accession>A0A160TBA2</accession>
<reference evidence="4" key="1">
    <citation type="submission" date="2015-10" db="EMBL/GenBank/DDBJ databases">
        <authorList>
            <person name="Gilbert D.G."/>
        </authorList>
    </citation>
    <scope>NUCLEOTIDE SEQUENCE</scope>
</reference>
<dbReference type="CDD" id="cd00118">
    <property type="entry name" value="LysM"/>
    <property type="match status" value="1"/>
</dbReference>
<evidence type="ECO:0000256" key="1">
    <source>
        <dbReference type="ARBA" id="ARBA00038420"/>
    </source>
</evidence>
<name>A0A160TBA2_9ZZZZ</name>
<dbReference type="AlphaFoldDB" id="A0A160TBA2"/>
<dbReference type="CDD" id="cd12797">
    <property type="entry name" value="M23_peptidase"/>
    <property type="match status" value="1"/>
</dbReference>
<dbReference type="SMART" id="SM00257">
    <property type="entry name" value="LysM"/>
    <property type="match status" value="1"/>
</dbReference>
<organism evidence="4">
    <name type="scientific">hydrothermal vent metagenome</name>
    <dbReference type="NCBI Taxonomy" id="652676"/>
    <lineage>
        <taxon>unclassified sequences</taxon>
        <taxon>metagenomes</taxon>
        <taxon>ecological metagenomes</taxon>
    </lineage>
</organism>
<dbReference type="PANTHER" id="PTHR21666">
    <property type="entry name" value="PEPTIDASE-RELATED"/>
    <property type="match status" value="1"/>
</dbReference>
<gene>
    <name evidence="4" type="ORF">MGWOODY_Tha1694</name>
</gene>
<dbReference type="InterPro" id="IPR018392">
    <property type="entry name" value="LysM"/>
</dbReference>
<dbReference type="Gene3D" id="2.70.70.10">
    <property type="entry name" value="Glucose Permease (Domain IIA)"/>
    <property type="match status" value="1"/>
</dbReference>
<dbReference type="PANTHER" id="PTHR21666:SF263">
    <property type="entry name" value="MUREIN HYDROLASE ACTIVATOR NLPD"/>
    <property type="match status" value="1"/>
</dbReference>
<dbReference type="InterPro" id="IPR036779">
    <property type="entry name" value="LysM_dom_sf"/>
</dbReference>
<dbReference type="InterPro" id="IPR016047">
    <property type="entry name" value="M23ase_b-sheet_dom"/>
</dbReference>